<evidence type="ECO:0000313" key="2">
    <source>
        <dbReference type="EMBL" id="KAG2289803.1"/>
    </source>
</evidence>
<comment type="caution">
    <text evidence="2">The sequence shown here is derived from an EMBL/GenBank/DDBJ whole genome shotgun (WGS) entry which is preliminary data.</text>
</comment>
<sequence length="81" mass="9564">MLLVEEIISLSLYPMILDLSQPFGVAYPQRRPFLSSQRMDTHRASPNRQKKLPQRPNRRSHPRLPLHEASSHALQLNRHRF</sequence>
<organism evidence="2 3">
    <name type="scientific">Brassica carinata</name>
    <name type="common">Ethiopian mustard</name>
    <name type="synonym">Abyssinian cabbage</name>
    <dbReference type="NCBI Taxonomy" id="52824"/>
    <lineage>
        <taxon>Eukaryota</taxon>
        <taxon>Viridiplantae</taxon>
        <taxon>Streptophyta</taxon>
        <taxon>Embryophyta</taxon>
        <taxon>Tracheophyta</taxon>
        <taxon>Spermatophyta</taxon>
        <taxon>Magnoliopsida</taxon>
        <taxon>eudicotyledons</taxon>
        <taxon>Gunneridae</taxon>
        <taxon>Pentapetalae</taxon>
        <taxon>rosids</taxon>
        <taxon>malvids</taxon>
        <taxon>Brassicales</taxon>
        <taxon>Brassicaceae</taxon>
        <taxon>Brassiceae</taxon>
        <taxon>Brassica</taxon>
    </lineage>
</organism>
<evidence type="ECO:0000256" key="1">
    <source>
        <dbReference type="SAM" id="MobiDB-lite"/>
    </source>
</evidence>
<evidence type="ECO:0000313" key="3">
    <source>
        <dbReference type="Proteomes" id="UP000886595"/>
    </source>
</evidence>
<dbReference type="AlphaFoldDB" id="A0A8X7RMK2"/>
<dbReference type="EMBL" id="JAAMPC010000010">
    <property type="protein sequence ID" value="KAG2289803.1"/>
    <property type="molecule type" value="Genomic_DNA"/>
</dbReference>
<keyword evidence="3" id="KW-1185">Reference proteome</keyword>
<name>A0A8X7RMK2_BRACI</name>
<feature type="region of interest" description="Disordered" evidence="1">
    <location>
        <begin position="34"/>
        <end position="81"/>
    </location>
</feature>
<protein>
    <submittedName>
        <fullName evidence="2">Uncharacterized protein</fullName>
    </submittedName>
</protein>
<reference evidence="2 3" key="1">
    <citation type="submission" date="2020-02" db="EMBL/GenBank/DDBJ databases">
        <authorList>
            <person name="Ma Q."/>
            <person name="Huang Y."/>
            <person name="Song X."/>
            <person name="Pei D."/>
        </authorList>
    </citation>
    <scope>NUCLEOTIDE SEQUENCE [LARGE SCALE GENOMIC DNA]</scope>
    <source>
        <strain evidence="2">Sxm20200214</strain>
        <tissue evidence="2">Leaf</tissue>
    </source>
</reference>
<dbReference type="Proteomes" id="UP000886595">
    <property type="component" value="Unassembled WGS sequence"/>
</dbReference>
<proteinExistence type="predicted"/>
<feature type="compositionally biased region" description="Basic residues" evidence="1">
    <location>
        <begin position="48"/>
        <end position="64"/>
    </location>
</feature>
<accession>A0A8X7RMK2</accession>
<gene>
    <name evidence="2" type="ORF">Bca52824_049407</name>
</gene>